<dbReference type="EMBL" id="QVLU01000010">
    <property type="protein sequence ID" value="RGE71533.1"/>
    <property type="molecule type" value="Genomic_DNA"/>
</dbReference>
<dbReference type="Gene3D" id="1.50.10.10">
    <property type="match status" value="1"/>
</dbReference>
<dbReference type="SUPFAM" id="SSF48208">
    <property type="entry name" value="Six-hairpin glycosidases"/>
    <property type="match status" value="1"/>
</dbReference>
<dbReference type="PANTHER" id="PTHR33886">
    <property type="entry name" value="UNSATURATED RHAMNOGALACTURONAN HYDROLASE (EUROFUNG)"/>
    <property type="match status" value="1"/>
</dbReference>
<name>A0A3E3I3M3_9FIRM</name>
<evidence type="ECO:0000313" key="4">
    <source>
        <dbReference type="Proteomes" id="UP000260812"/>
    </source>
</evidence>
<dbReference type="InterPro" id="IPR012341">
    <property type="entry name" value="6hp_glycosidase-like_sf"/>
</dbReference>
<evidence type="ECO:0000313" key="2">
    <source>
        <dbReference type="EMBL" id="RGE59699.1"/>
    </source>
</evidence>
<dbReference type="GeneID" id="97987740"/>
<dbReference type="Pfam" id="PF07470">
    <property type="entry name" value="Glyco_hydro_88"/>
    <property type="match status" value="1"/>
</dbReference>
<evidence type="ECO:0000313" key="5">
    <source>
        <dbReference type="Proteomes" id="UP000261166"/>
    </source>
</evidence>
<dbReference type="Proteomes" id="UP000261166">
    <property type="component" value="Unassembled WGS sequence"/>
</dbReference>
<keyword evidence="4" id="KW-1185">Reference proteome</keyword>
<reference evidence="2 5" key="1">
    <citation type="submission" date="2018-08" db="EMBL/GenBank/DDBJ databases">
        <title>A genome reference for cultivated species of the human gut microbiota.</title>
        <authorList>
            <person name="Zou Y."/>
            <person name="Xue W."/>
            <person name="Luo G."/>
        </authorList>
    </citation>
    <scope>NUCLEOTIDE SEQUENCE [LARGE SCALE GENOMIC DNA]</scope>
    <source>
        <strain evidence="3 5">AF26-4BH</strain>
        <strain evidence="2">TF05-5AC</strain>
    </source>
</reference>
<protein>
    <submittedName>
        <fullName evidence="2">Glycoside hydrolase 105 family protein</fullName>
    </submittedName>
</protein>
<accession>A0A3E3I3M3</accession>
<proteinExistence type="predicted"/>
<organism evidence="2 4">
    <name type="scientific">Eisenbergiella massiliensis</name>
    <dbReference type="NCBI Taxonomy" id="1720294"/>
    <lineage>
        <taxon>Bacteria</taxon>
        <taxon>Bacillati</taxon>
        <taxon>Bacillota</taxon>
        <taxon>Clostridia</taxon>
        <taxon>Lachnospirales</taxon>
        <taxon>Lachnospiraceae</taxon>
        <taxon>Eisenbergiella</taxon>
    </lineage>
</organism>
<dbReference type="GO" id="GO:0005975">
    <property type="term" value="P:carbohydrate metabolic process"/>
    <property type="evidence" value="ECO:0007669"/>
    <property type="project" value="InterPro"/>
</dbReference>
<evidence type="ECO:0000256" key="1">
    <source>
        <dbReference type="ARBA" id="ARBA00022801"/>
    </source>
</evidence>
<dbReference type="RefSeq" id="WP_021639064.1">
    <property type="nucleotide sequence ID" value="NZ_CALBAU010000109.1"/>
</dbReference>
<sequence>MNQNRKPIDYAKASCETMMRKFAAQDLPPKGHFHYHQGVFLSGVYQTYRLCGDERYFQYIKDWVDSIIDENGEIHTFDKGQLDDIQPGILLYPLLDKTGDQRYQKALDTLLPIIRDFPRNKDGGFWHKEGCPEQMWLDGLYMAGPICAEYAARFQQPEYLELAAKQALLMEEKTRDDKTGLWYHAWDCSHREDWADQETGLSHEFWGRSIGWVPVAILDELDFMEPSHPQYEKLCALVRNLLESVCRYQSADGRWYQVVDKGGKEGNWLETSCSCLYTAAIVKAVHKGILPEQYLEQAVKGYEAVIHSLAWEGEDLLVGGVCIGTGVGDYRHYCERPTSVNDLHGVGAFLLMCAQMETVM</sequence>
<evidence type="ECO:0000313" key="3">
    <source>
        <dbReference type="EMBL" id="RGE71533.1"/>
    </source>
</evidence>
<dbReference type="Proteomes" id="UP000260812">
    <property type="component" value="Unassembled WGS sequence"/>
</dbReference>
<dbReference type="OrthoDB" id="9812931at2"/>
<dbReference type="InterPro" id="IPR010905">
    <property type="entry name" value="Glyco_hydro_88"/>
</dbReference>
<keyword evidence="1 2" id="KW-0378">Hydrolase</keyword>
<dbReference type="EMBL" id="QVLV01000008">
    <property type="protein sequence ID" value="RGE59699.1"/>
    <property type="molecule type" value="Genomic_DNA"/>
</dbReference>
<dbReference type="InterPro" id="IPR052043">
    <property type="entry name" value="PolySaccharide_Degr_Enz"/>
</dbReference>
<dbReference type="InterPro" id="IPR008928">
    <property type="entry name" value="6-hairpin_glycosidase_sf"/>
</dbReference>
<gene>
    <name evidence="3" type="ORF">DWY69_13115</name>
    <name evidence="2" type="ORF">DXC51_12870</name>
</gene>
<comment type="caution">
    <text evidence="2">The sequence shown here is derived from an EMBL/GenBank/DDBJ whole genome shotgun (WGS) entry which is preliminary data.</text>
</comment>
<dbReference type="PANTHER" id="PTHR33886:SF8">
    <property type="entry name" value="UNSATURATED RHAMNOGALACTURONAN HYDROLASE (EUROFUNG)"/>
    <property type="match status" value="1"/>
</dbReference>
<dbReference type="AlphaFoldDB" id="A0A3E3I3M3"/>
<dbReference type="GO" id="GO:0016787">
    <property type="term" value="F:hydrolase activity"/>
    <property type="evidence" value="ECO:0007669"/>
    <property type="project" value="UniProtKB-KW"/>
</dbReference>